<dbReference type="AlphaFoldDB" id="A0A815M5Z6"/>
<name>A0A815M5Z6_9BILA</name>
<evidence type="ECO:0000313" key="1">
    <source>
        <dbReference type="EMBL" id="CAF1413527.1"/>
    </source>
</evidence>
<keyword evidence="2" id="KW-1185">Reference proteome</keyword>
<reference evidence="1" key="1">
    <citation type="submission" date="2021-02" db="EMBL/GenBank/DDBJ databases">
        <authorList>
            <person name="Nowell W R."/>
        </authorList>
    </citation>
    <scope>NUCLEOTIDE SEQUENCE</scope>
</reference>
<gene>
    <name evidence="1" type="ORF">JXQ802_LOCUS35419</name>
</gene>
<organism evidence="1 2">
    <name type="scientific">Rotaria sordida</name>
    <dbReference type="NCBI Taxonomy" id="392033"/>
    <lineage>
        <taxon>Eukaryota</taxon>
        <taxon>Metazoa</taxon>
        <taxon>Spiralia</taxon>
        <taxon>Gnathifera</taxon>
        <taxon>Rotifera</taxon>
        <taxon>Eurotatoria</taxon>
        <taxon>Bdelloidea</taxon>
        <taxon>Philodinida</taxon>
        <taxon>Philodinidae</taxon>
        <taxon>Rotaria</taxon>
    </lineage>
</organism>
<proteinExistence type="predicted"/>
<dbReference type="Proteomes" id="UP000663870">
    <property type="component" value="Unassembled WGS sequence"/>
</dbReference>
<evidence type="ECO:0000313" key="2">
    <source>
        <dbReference type="Proteomes" id="UP000663870"/>
    </source>
</evidence>
<sequence length="641" mass="76666">MGLIKKLYEKYIGREKLSEPCILAGHVFDQDSEGEVFFDSVLARFENFDQTNQIQGNKAFSNDVDFIIQCTIESLSSPEVFKKFPSRIDSYLYIYRRIEEYLIMIKRSAYLTWTIESSVRQLKDKLFEILSQVFIMNKGLQPNLCIKDKDQLRKINMIQHLMSITKIDKQTINIFFVLSKLSFQSSILINDYDYLQWKIIILNIQNFGISLQEFISNYIDYELAFRTFPFDISGFIELISKNHPSKHSPESPFRIFLNLCNTLHLKTEDFFDHYRILFENGIKQKFYKFEHIGDLFSLIGRHDRIFDAYLTTYATIVDLDDLWTMFIYICTNSELNDIIQKHLISKFTNRTMNTSIGNFLRYTRLAKQCMTKIKNEYHPRFLRIYEKIFDAFINKQLTEERYSHQFSESDLKQFLSIGLEMSLTHNLQQSSCLLIIRRLIFQNNTRLINIADKIKSLFKKLNDFDQDLCENNDPMFIIQDEWLQDYLLVIPEDFLRYFNENIYHYLCNNHQNNRWTIYIWRRLIHLSILKLKAENTNDMLFKLNEWMKIVGHNVYNINDTLTIILIINLFELIIVKYTKSVLSLPNINIIINFILHTRQEQLYQMDIKQVDEFIQNAEISIQQILLLQGKFYLNLDIFHFS</sequence>
<dbReference type="EMBL" id="CAJNOL010001746">
    <property type="protein sequence ID" value="CAF1413527.1"/>
    <property type="molecule type" value="Genomic_DNA"/>
</dbReference>
<protein>
    <submittedName>
        <fullName evidence="1">Uncharacterized protein</fullName>
    </submittedName>
</protein>
<accession>A0A815M5Z6</accession>
<comment type="caution">
    <text evidence="1">The sequence shown here is derived from an EMBL/GenBank/DDBJ whole genome shotgun (WGS) entry which is preliminary data.</text>
</comment>